<dbReference type="RefSeq" id="YP_009218131.1">
    <property type="nucleotide sequence ID" value="NC_029007.1"/>
</dbReference>
<evidence type="ECO:0000313" key="1">
    <source>
        <dbReference type="EMBL" id="BAP34933.1"/>
    </source>
</evidence>
<protein>
    <submittedName>
        <fullName evidence="1">Putative Type II and type III secretion system protein</fullName>
    </submittedName>
</protein>
<accession>A0A077KVQ9</accession>
<dbReference type="Proteomes" id="UP000203427">
    <property type="component" value="Segment"/>
</dbReference>
<proteinExistence type="predicted"/>
<dbReference type="KEGG" id="vg:26644307"/>
<dbReference type="GeneID" id="26644307"/>
<keyword evidence="2" id="KW-1185">Reference proteome</keyword>
<dbReference type="EMBL" id="AB983711">
    <property type="protein sequence ID" value="BAP34933.1"/>
    <property type="molecule type" value="Genomic_DNA"/>
</dbReference>
<organism evidence="1 2">
    <name type="scientific">Ralstonia phage RSJ5</name>
    <dbReference type="NCBI Taxonomy" id="1538364"/>
    <lineage>
        <taxon>Viruses</taxon>
        <taxon>Duplodnaviria</taxon>
        <taxon>Heunggongvirae</taxon>
        <taxon>Uroviricota</taxon>
        <taxon>Caudoviricetes</taxon>
        <taxon>Autographivirales</taxon>
        <taxon>Autonotataviridae</taxon>
        <taxon>Risjevirus</taxon>
        <taxon>Risjevirus RSJ5</taxon>
    </lineage>
</organism>
<name>A0A077KVQ9_9CAUD</name>
<sequence length="110" mass="10992">MSITSAARLPRAPSLMTDELRLEIAEAVDRVGYLSGAQKTAAVAEVQALLTQGIALLNGAADLTKTAVVVDGSTVVLNKSDNTVSAIATVKSPATVTVVAGAVTKVTGGA</sequence>
<reference evidence="1 2" key="1">
    <citation type="submission" date="2014-08" db="EMBL/GenBank/DDBJ databases">
        <title>Isolation and characterization of bacteriophages infecting R. solanacearum from Thailand.</title>
        <authorList>
            <person name="Narulita E."/>
            <person name="Kawasaki T."/>
            <person name="Fujie M."/>
            <person name="Yamada T."/>
        </authorList>
    </citation>
    <scope>NUCLEOTIDE SEQUENCE [LARGE SCALE GENOMIC DNA]</scope>
</reference>
<evidence type="ECO:0000313" key="2">
    <source>
        <dbReference type="Proteomes" id="UP000203427"/>
    </source>
</evidence>